<keyword evidence="2" id="KW-1185">Reference proteome</keyword>
<dbReference type="OrthoDB" id="583031at2"/>
<proteinExistence type="predicted"/>
<dbReference type="Proteomes" id="UP000031532">
    <property type="component" value="Unassembled WGS sequence"/>
</dbReference>
<organism evidence="1 2">
    <name type="scientific">Scytonema millei VB511283</name>
    <dbReference type="NCBI Taxonomy" id="1245923"/>
    <lineage>
        <taxon>Bacteria</taxon>
        <taxon>Bacillati</taxon>
        <taxon>Cyanobacteriota</taxon>
        <taxon>Cyanophyceae</taxon>
        <taxon>Nostocales</taxon>
        <taxon>Scytonemataceae</taxon>
        <taxon>Scytonema</taxon>
    </lineage>
</organism>
<comment type="caution">
    <text evidence="1">The sequence shown here is derived from an EMBL/GenBank/DDBJ whole genome shotgun (WGS) entry which is preliminary data.</text>
</comment>
<sequence length="147" mass="16972">MTSRAEEYRYGTTYIDPIELPYLTHCRIFLVGATSFKAKPSWYRAGYLHQQIDGVAVDDSVVFEGLQSTPTTAIDGSQRMIPLNSMQLVVFPKLADSYRLRFQPMRWLKELTLGIWEYRGIESDSTEDLIQVVRAKLETIEFKVDQL</sequence>
<evidence type="ECO:0000313" key="1">
    <source>
        <dbReference type="EMBL" id="NHC37945.1"/>
    </source>
</evidence>
<gene>
    <name evidence="1" type="ORF">QH73_0025535</name>
</gene>
<dbReference type="AlphaFoldDB" id="A0A9X5E9S2"/>
<name>A0A9X5E9S2_9CYAN</name>
<dbReference type="EMBL" id="JTJC03000016">
    <property type="protein sequence ID" value="NHC37945.1"/>
    <property type="molecule type" value="Genomic_DNA"/>
</dbReference>
<dbReference type="RefSeq" id="WP_132867559.1">
    <property type="nucleotide sequence ID" value="NZ_JTJC03000016.1"/>
</dbReference>
<reference evidence="1 2" key="1">
    <citation type="journal article" date="2015" name="Genome Announc.">
        <title>Draft Genome Sequence of the Terrestrial Cyanobacterium Scytonema millei VB511283, Isolated from Eastern India.</title>
        <authorList>
            <person name="Sen D."/>
            <person name="Chandrababunaidu M.M."/>
            <person name="Singh D."/>
            <person name="Sanghi N."/>
            <person name="Ghorai A."/>
            <person name="Mishra G.P."/>
            <person name="Madduluri M."/>
            <person name="Adhikary S.P."/>
            <person name="Tripathy S."/>
        </authorList>
    </citation>
    <scope>NUCLEOTIDE SEQUENCE [LARGE SCALE GENOMIC DNA]</scope>
    <source>
        <strain evidence="1 2">VB511283</strain>
    </source>
</reference>
<accession>A0A9X5E9S2</accession>
<protein>
    <submittedName>
        <fullName evidence="1">Uncharacterized protein</fullName>
    </submittedName>
</protein>
<evidence type="ECO:0000313" key="2">
    <source>
        <dbReference type="Proteomes" id="UP000031532"/>
    </source>
</evidence>